<protein>
    <submittedName>
        <fullName evidence="1">NTE family protein</fullName>
    </submittedName>
</protein>
<evidence type="ECO:0000313" key="1">
    <source>
        <dbReference type="EMBL" id="SEF30235.1"/>
    </source>
</evidence>
<reference evidence="2" key="1">
    <citation type="submission" date="2016-10" db="EMBL/GenBank/DDBJ databases">
        <authorList>
            <person name="Varghese N."/>
            <person name="Submissions S."/>
        </authorList>
    </citation>
    <scope>NUCLEOTIDE SEQUENCE [LARGE SCALE GENOMIC DNA]</scope>
    <source>
        <strain evidence="2">DSM 44654</strain>
    </source>
</reference>
<dbReference type="Proteomes" id="UP000198878">
    <property type="component" value="Unassembled WGS sequence"/>
</dbReference>
<organism evidence="1 2">
    <name type="scientific">Amycolatopsis pretoriensis</name>
    <dbReference type="NCBI Taxonomy" id="218821"/>
    <lineage>
        <taxon>Bacteria</taxon>
        <taxon>Bacillati</taxon>
        <taxon>Actinomycetota</taxon>
        <taxon>Actinomycetes</taxon>
        <taxon>Pseudonocardiales</taxon>
        <taxon>Pseudonocardiaceae</taxon>
        <taxon>Amycolatopsis</taxon>
    </lineage>
</organism>
<accession>A0A1H5QVW5</accession>
<dbReference type="STRING" id="218821.SAMN05421837_10592"/>
<proteinExistence type="predicted"/>
<sequence>MIPDPHRPDRKIVLSDAGVYDNLGLDPIENQRATVLVSDAGKKMKHEEKPHHNWPLQLFRVLTVMDNQVRELRTGSLLKSYQDKRFAGTYWATYSDITHFGLPDALPAPVERTRALAETKTRLTRMSEKVQDNLINWGYAACDAGMRRWVCPGTSLTPEFPYPGSGVG</sequence>
<dbReference type="AlphaFoldDB" id="A0A1H5QVW5"/>
<gene>
    <name evidence="1" type="ORF">SAMN05421837_10592</name>
</gene>
<dbReference type="EMBL" id="FNUJ01000005">
    <property type="protein sequence ID" value="SEF30235.1"/>
    <property type="molecule type" value="Genomic_DNA"/>
</dbReference>
<name>A0A1H5QVW5_9PSEU</name>
<evidence type="ECO:0000313" key="2">
    <source>
        <dbReference type="Proteomes" id="UP000198878"/>
    </source>
</evidence>
<keyword evidence="2" id="KW-1185">Reference proteome</keyword>